<dbReference type="Gene3D" id="1.10.287.110">
    <property type="entry name" value="DnaJ domain"/>
    <property type="match status" value="1"/>
</dbReference>
<keyword evidence="7" id="KW-0496">Mitochondrion</keyword>
<dbReference type="PANTHER" id="PTHR12388:SF0">
    <property type="entry name" value="MITOCHONDRIAL IMPORT INNER MEMBRANE TRANSLOCASE SUBUNIT TIM16"/>
    <property type="match status" value="1"/>
</dbReference>
<evidence type="ECO:0000256" key="2">
    <source>
        <dbReference type="ARBA" id="ARBA00008817"/>
    </source>
</evidence>
<dbReference type="GO" id="GO:0030150">
    <property type="term" value="P:protein import into mitochondrial matrix"/>
    <property type="evidence" value="ECO:0007669"/>
    <property type="project" value="InterPro"/>
</dbReference>
<evidence type="ECO:0000313" key="10">
    <source>
        <dbReference type="Proteomes" id="UP001497525"/>
    </source>
</evidence>
<evidence type="ECO:0000256" key="1">
    <source>
        <dbReference type="ARBA" id="ARBA00004637"/>
    </source>
</evidence>
<evidence type="ECO:0000313" key="9">
    <source>
        <dbReference type="EMBL" id="CAL5129981.1"/>
    </source>
</evidence>
<proteinExistence type="inferred from homology"/>
<dbReference type="AlphaFoldDB" id="A0AAV2SZU8"/>
<sequence length="133" mass="15209">MAKYIAQLILSGARILGRAFTQAVKEEYASSQQAAQARRNQNSSSGDERTYDQITGISLDEAKKILNVKDLNDLETIKKHYDHLFAINAKDKGGSLYLQSKVFRAKERIDEELQYEMNKRNREQSQSQEQPPT</sequence>
<evidence type="ECO:0000256" key="6">
    <source>
        <dbReference type="ARBA" id="ARBA00023010"/>
    </source>
</evidence>
<reference evidence="9" key="1">
    <citation type="submission" date="2024-06" db="EMBL/GenBank/DDBJ databases">
        <authorList>
            <person name="Liu X."/>
            <person name="Lenzi L."/>
            <person name="Haldenby T S."/>
            <person name="Uol C."/>
        </authorList>
    </citation>
    <scope>NUCLEOTIDE SEQUENCE</scope>
</reference>
<accession>A0AAV2SZU8</accession>
<evidence type="ECO:0000256" key="8">
    <source>
        <dbReference type="ARBA" id="ARBA00023136"/>
    </source>
</evidence>
<keyword evidence="4" id="KW-0999">Mitochondrion inner membrane</keyword>
<keyword evidence="6" id="KW-0811">Translocation</keyword>
<evidence type="ECO:0000256" key="7">
    <source>
        <dbReference type="ARBA" id="ARBA00023128"/>
    </source>
</evidence>
<evidence type="ECO:0000256" key="4">
    <source>
        <dbReference type="ARBA" id="ARBA00022792"/>
    </source>
</evidence>
<dbReference type="Proteomes" id="UP001497525">
    <property type="component" value="Unassembled WGS sequence"/>
</dbReference>
<gene>
    <name evidence="9" type="ORF">CDAUBV1_LOCUS1431</name>
</gene>
<organism evidence="9 10">
    <name type="scientific">Calicophoron daubneyi</name>
    <name type="common">Rumen fluke</name>
    <name type="synonym">Paramphistomum daubneyi</name>
    <dbReference type="NCBI Taxonomy" id="300641"/>
    <lineage>
        <taxon>Eukaryota</taxon>
        <taxon>Metazoa</taxon>
        <taxon>Spiralia</taxon>
        <taxon>Lophotrochozoa</taxon>
        <taxon>Platyhelminthes</taxon>
        <taxon>Trematoda</taxon>
        <taxon>Digenea</taxon>
        <taxon>Plagiorchiida</taxon>
        <taxon>Pronocephalata</taxon>
        <taxon>Paramphistomoidea</taxon>
        <taxon>Paramphistomidae</taxon>
        <taxon>Calicophoron</taxon>
    </lineage>
</organism>
<name>A0AAV2SZU8_CALDB</name>
<comment type="caution">
    <text evidence="9">The sequence shown here is derived from an EMBL/GenBank/DDBJ whole genome shotgun (WGS) entry which is preliminary data.</text>
</comment>
<dbReference type="EMBL" id="CAXLJL010000057">
    <property type="protein sequence ID" value="CAL5129981.1"/>
    <property type="molecule type" value="Genomic_DNA"/>
</dbReference>
<dbReference type="InterPro" id="IPR036869">
    <property type="entry name" value="J_dom_sf"/>
</dbReference>
<dbReference type="GO" id="GO:0005744">
    <property type="term" value="C:TIM23 mitochondrial import inner membrane translocase complex"/>
    <property type="evidence" value="ECO:0007669"/>
    <property type="project" value="InterPro"/>
</dbReference>
<comment type="similarity">
    <text evidence="2">Belongs to the TIM16/PAM16 family.</text>
</comment>
<dbReference type="PANTHER" id="PTHR12388">
    <property type="entry name" value="MITOCHONDRIA ASSOCIATED GRANULOCYTE MACROPHAGE CSF SIGNALING MOLECULE"/>
    <property type="match status" value="1"/>
</dbReference>
<dbReference type="FunFam" id="1.10.287.110:FF:000006">
    <property type="entry name" value="Import inner membrane translocase subunit TIM16"/>
    <property type="match status" value="1"/>
</dbReference>
<keyword evidence="8" id="KW-0472">Membrane</keyword>
<protein>
    <recommendedName>
        <fullName evidence="11">Mitochondrial import inner membrane translocase subunit Tim16</fullName>
    </recommendedName>
</protein>
<evidence type="ECO:0000256" key="5">
    <source>
        <dbReference type="ARBA" id="ARBA00022927"/>
    </source>
</evidence>
<evidence type="ECO:0008006" key="11">
    <source>
        <dbReference type="Google" id="ProtNLM"/>
    </source>
</evidence>
<evidence type="ECO:0000256" key="3">
    <source>
        <dbReference type="ARBA" id="ARBA00022448"/>
    </source>
</evidence>
<dbReference type="InterPro" id="IPR005341">
    <property type="entry name" value="Tim16"/>
</dbReference>
<keyword evidence="5" id="KW-0653">Protein transport</keyword>
<dbReference type="Pfam" id="PF03656">
    <property type="entry name" value="Pam16"/>
    <property type="match status" value="1"/>
</dbReference>
<comment type="subcellular location">
    <subcellularLocation>
        <location evidence="1">Mitochondrion inner membrane</location>
        <topology evidence="1">Peripheral membrane protein</topology>
    </subcellularLocation>
</comment>
<keyword evidence="3" id="KW-0813">Transport</keyword>